<organism evidence="1">
    <name type="scientific">marine sediment metagenome</name>
    <dbReference type="NCBI Taxonomy" id="412755"/>
    <lineage>
        <taxon>unclassified sequences</taxon>
        <taxon>metagenomes</taxon>
        <taxon>ecological metagenomes</taxon>
    </lineage>
</organism>
<sequence length="50" mass="5709">IVLEFAGKATNNTEELVEEIQKRKVGEKVEIRILRNSNVWSVEAVLEKTP</sequence>
<comment type="caution">
    <text evidence="1">The sequence shown here is derived from an EMBL/GenBank/DDBJ whole genome shotgun (WGS) entry which is preliminary data.</text>
</comment>
<gene>
    <name evidence="1" type="ORF">S06H3_15005</name>
</gene>
<proteinExistence type="predicted"/>
<dbReference type="AlphaFoldDB" id="X1MKN8"/>
<feature type="non-terminal residue" evidence="1">
    <location>
        <position position="1"/>
    </location>
</feature>
<dbReference type="Gene3D" id="2.30.42.10">
    <property type="match status" value="1"/>
</dbReference>
<evidence type="ECO:0000313" key="1">
    <source>
        <dbReference type="EMBL" id="GAI06924.1"/>
    </source>
</evidence>
<reference evidence="1" key="1">
    <citation type="journal article" date="2014" name="Front. Microbiol.">
        <title>High frequency of phylogenetically diverse reductive dehalogenase-homologous genes in deep subseafloor sedimentary metagenomes.</title>
        <authorList>
            <person name="Kawai M."/>
            <person name="Futagami T."/>
            <person name="Toyoda A."/>
            <person name="Takaki Y."/>
            <person name="Nishi S."/>
            <person name="Hori S."/>
            <person name="Arai W."/>
            <person name="Tsubouchi T."/>
            <person name="Morono Y."/>
            <person name="Uchiyama I."/>
            <person name="Ito T."/>
            <person name="Fujiyama A."/>
            <person name="Inagaki F."/>
            <person name="Takami H."/>
        </authorList>
    </citation>
    <scope>NUCLEOTIDE SEQUENCE</scope>
    <source>
        <strain evidence="1">Expedition CK06-06</strain>
    </source>
</reference>
<dbReference type="SUPFAM" id="SSF50156">
    <property type="entry name" value="PDZ domain-like"/>
    <property type="match status" value="1"/>
</dbReference>
<evidence type="ECO:0008006" key="2">
    <source>
        <dbReference type="Google" id="ProtNLM"/>
    </source>
</evidence>
<name>X1MKN8_9ZZZZ</name>
<accession>X1MKN8</accession>
<protein>
    <recommendedName>
        <fullName evidence="2">PDZ domain-containing protein</fullName>
    </recommendedName>
</protein>
<dbReference type="EMBL" id="BARV01007361">
    <property type="protein sequence ID" value="GAI06924.1"/>
    <property type="molecule type" value="Genomic_DNA"/>
</dbReference>
<dbReference type="InterPro" id="IPR036034">
    <property type="entry name" value="PDZ_sf"/>
</dbReference>